<evidence type="ECO:0000313" key="2">
    <source>
        <dbReference type="EMBL" id="RWQ99872.1"/>
    </source>
</evidence>
<dbReference type="InterPro" id="IPR011037">
    <property type="entry name" value="Pyrv_Knase-like_insert_dom_sf"/>
</dbReference>
<feature type="domain" description="MOSC" evidence="1">
    <location>
        <begin position="179"/>
        <end position="334"/>
    </location>
</feature>
<dbReference type="SUPFAM" id="SSF141673">
    <property type="entry name" value="MOSC N-terminal domain-like"/>
    <property type="match status" value="1"/>
</dbReference>
<sequence>MKISQLYVYPVKSLRPASMTEAAITRSGFEYDRCFMLLKVNDENTGDFENMHVSYYAELTLFLTDLVLPSEEGNDSGRIRVTYQSPVSSDSSQGRKTLEIPLEPDIQGLRELDIVMHESPTKGYDMGHEYNDWFSECLGYRVILAYLGQNRRSVLGSLSPKAAARKQQNANGGGGWLSMVMNSVPLLGGNGGDEGQITFADCAAFLVVSETSLHNVSARMAEGEEVDIIKFRPNIVVSGSEEAFEEDFWGELTVGDEKVKLLLTANCTRCQSLNIDYTTGKFGTGESGKVLKKLMKDRRVDKGVKYSPVFGRYGFPDQASNGMTLRVGDEVEVSKRLTERTTFDWPGLAY</sequence>
<dbReference type="InterPro" id="IPR005303">
    <property type="entry name" value="MOCOS_middle"/>
</dbReference>
<reference evidence="2 3" key="1">
    <citation type="journal article" date="2018" name="Front. Microbiol.">
        <title>Genomic and genetic insights into a cosmopolitan fungus, Paecilomyces variotii (Eurotiales).</title>
        <authorList>
            <person name="Urquhart A.S."/>
            <person name="Mondo S.J."/>
            <person name="Makela M.R."/>
            <person name="Hane J.K."/>
            <person name="Wiebenga A."/>
            <person name="He G."/>
            <person name="Mihaltcheva S."/>
            <person name="Pangilinan J."/>
            <person name="Lipzen A."/>
            <person name="Barry K."/>
            <person name="de Vries R.P."/>
            <person name="Grigoriev I.V."/>
            <person name="Idnurm A."/>
        </authorList>
    </citation>
    <scope>NUCLEOTIDE SEQUENCE [LARGE SCALE GENOMIC DNA]</scope>
    <source>
        <strain evidence="2 3">CBS 101075</strain>
    </source>
</reference>
<accession>A0A443I739</accession>
<dbReference type="VEuPathDB" id="FungiDB:C8Q69DRAFT_39352"/>
<name>A0A443I739_BYSSP</name>
<organism evidence="2 3">
    <name type="scientific">Byssochlamys spectabilis</name>
    <name type="common">Paecilomyces variotii</name>
    <dbReference type="NCBI Taxonomy" id="264951"/>
    <lineage>
        <taxon>Eukaryota</taxon>
        <taxon>Fungi</taxon>
        <taxon>Dikarya</taxon>
        <taxon>Ascomycota</taxon>
        <taxon>Pezizomycotina</taxon>
        <taxon>Eurotiomycetes</taxon>
        <taxon>Eurotiomycetidae</taxon>
        <taxon>Eurotiales</taxon>
        <taxon>Thermoascaceae</taxon>
        <taxon>Paecilomyces</taxon>
    </lineage>
</organism>
<dbReference type="STRING" id="264951.A0A443I739"/>
<dbReference type="PANTHER" id="PTHR14237">
    <property type="entry name" value="MOLYBDOPTERIN COFACTOR SULFURASE MOSC"/>
    <property type="match status" value="1"/>
</dbReference>
<dbReference type="Pfam" id="PF03476">
    <property type="entry name" value="MOSC_N"/>
    <property type="match status" value="1"/>
</dbReference>
<dbReference type="RefSeq" id="XP_028489517.1">
    <property type="nucleotide sequence ID" value="XM_028627643.1"/>
</dbReference>
<dbReference type="SUPFAM" id="SSF50800">
    <property type="entry name" value="PK beta-barrel domain-like"/>
    <property type="match status" value="1"/>
</dbReference>
<gene>
    <name evidence="2" type="ORF">C8Q69DRAFT_39352</name>
</gene>
<dbReference type="Pfam" id="PF03473">
    <property type="entry name" value="MOSC"/>
    <property type="match status" value="1"/>
</dbReference>
<evidence type="ECO:0000259" key="1">
    <source>
        <dbReference type="PROSITE" id="PS51340"/>
    </source>
</evidence>
<dbReference type="EMBL" id="RCNU01000001">
    <property type="protein sequence ID" value="RWQ99872.1"/>
    <property type="molecule type" value="Genomic_DNA"/>
</dbReference>
<dbReference type="PANTHER" id="PTHR14237:SF34">
    <property type="entry name" value="MOSC DOMAIN PROTEIN (AFU_ORTHOLOGUE AFUA_2G07820)"/>
    <property type="match status" value="1"/>
</dbReference>
<dbReference type="PROSITE" id="PS51340">
    <property type="entry name" value="MOSC"/>
    <property type="match status" value="1"/>
</dbReference>
<dbReference type="Proteomes" id="UP000283841">
    <property type="component" value="Unassembled WGS sequence"/>
</dbReference>
<dbReference type="AlphaFoldDB" id="A0A443I739"/>
<dbReference type="GO" id="GO:0003824">
    <property type="term" value="F:catalytic activity"/>
    <property type="evidence" value="ECO:0007669"/>
    <property type="project" value="InterPro"/>
</dbReference>
<dbReference type="GO" id="GO:0030151">
    <property type="term" value="F:molybdenum ion binding"/>
    <property type="evidence" value="ECO:0007669"/>
    <property type="project" value="InterPro"/>
</dbReference>
<dbReference type="GO" id="GO:0030170">
    <property type="term" value="F:pyridoxal phosphate binding"/>
    <property type="evidence" value="ECO:0007669"/>
    <property type="project" value="InterPro"/>
</dbReference>
<dbReference type="GeneID" id="39596920"/>
<dbReference type="InterPro" id="IPR005302">
    <property type="entry name" value="MoCF_Sase_C"/>
</dbReference>
<protein>
    <submittedName>
        <fullName evidence="2">MOSC domain protein</fullName>
    </submittedName>
</protein>
<comment type="caution">
    <text evidence="2">The sequence shown here is derived from an EMBL/GenBank/DDBJ whole genome shotgun (WGS) entry which is preliminary data.</text>
</comment>
<proteinExistence type="predicted"/>
<evidence type="ECO:0000313" key="3">
    <source>
        <dbReference type="Proteomes" id="UP000283841"/>
    </source>
</evidence>
<keyword evidence="3" id="KW-1185">Reference proteome</keyword>